<organism evidence="4 5">
    <name type="scientific">Trichuris suis</name>
    <name type="common">pig whipworm</name>
    <dbReference type="NCBI Taxonomy" id="68888"/>
    <lineage>
        <taxon>Eukaryota</taxon>
        <taxon>Metazoa</taxon>
        <taxon>Ecdysozoa</taxon>
        <taxon>Nematoda</taxon>
        <taxon>Enoplea</taxon>
        <taxon>Dorylaimia</taxon>
        <taxon>Trichinellida</taxon>
        <taxon>Trichuridae</taxon>
        <taxon>Trichuris</taxon>
    </lineage>
</organism>
<dbReference type="Gene3D" id="1.10.340.70">
    <property type="match status" value="1"/>
</dbReference>
<dbReference type="GO" id="GO:0003676">
    <property type="term" value="F:nucleic acid binding"/>
    <property type="evidence" value="ECO:0007669"/>
    <property type="project" value="InterPro"/>
</dbReference>
<evidence type="ECO:0000259" key="3">
    <source>
        <dbReference type="PROSITE" id="PS50994"/>
    </source>
</evidence>
<evidence type="ECO:0000313" key="4">
    <source>
        <dbReference type="EMBL" id="KFD50450.1"/>
    </source>
</evidence>
<dbReference type="Pfam" id="PF17921">
    <property type="entry name" value="Integrase_H2C2"/>
    <property type="match status" value="1"/>
</dbReference>
<dbReference type="InterPro" id="IPR012337">
    <property type="entry name" value="RNaseH-like_sf"/>
</dbReference>
<dbReference type="PANTHER" id="PTHR37984">
    <property type="entry name" value="PROTEIN CBG26694"/>
    <property type="match status" value="1"/>
</dbReference>
<sequence length="260" mass="29730">MPAIEYRKTTDHGNADALSRLPAGEDPQFDEEENDAEVDTVCSLTAVTTINVQMNPADPGLIAKESKKDSVICAVIRYTKERWPQSEDSEEIKHFRKLRHSLSTETGCPFHGVWIVIPRHLRSQVLQLIHLGHFGMQRTKQLARSVVYWPQVDADIEQLCRTCTTCAEHHNMPEKSVNHPWMLPEKLWSRLHLDHAINFMGLNWLVVVDAYSKYPCTHPTVSTSTKATMELLEQDFAHFGYPHALVTDNAPNFRSEEFQV</sequence>
<dbReference type="InterPro" id="IPR001584">
    <property type="entry name" value="Integrase_cat-core"/>
</dbReference>
<evidence type="ECO:0000256" key="2">
    <source>
        <dbReference type="SAM" id="MobiDB-lite"/>
    </source>
</evidence>
<dbReference type="InterPro" id="IPR050951">
    <property type="entry name" value="Retrovirus_Pol_polyprotein"/>
</dbReference>
<dbReference type="InterPro" id="IPR041588">
    <property type="entry name" value="Integrase_H2C2"/>
</dbReference>
<proteinExistence type="predicted"/>
<dbReference type="Proteomes" id="UP000030764">
    <property type="component" value="Unassembled WGS sequence"/>
</dbReference>
<keyword evidence="5" id="KW-1185">Reference proteome</keyword>
<dbReference type="EC" id="2.7.7.49" evidence="1"/>
<accession>A0A085LZQ4</accession>
<dbReference type="EMBL" id="KL363253">
    <property type="protein sequence ID" value="KFD50450.1"/>
    <property type="molecule type" value="Genomic_DNA"/>
</dbReference>
<name>A0A085LZQ4_9BILA</name>
<dbReference type="SUPFAM" id="SSF53098">
    <property type="entry name" value="Ribonuclease H-like"/>
    <property type="match status" value="1"/>
</dbReference>
<feature type="domain" description="Integrase catalytic" evidence="3">
    <location>
        <begin position="180"/>
        <end position="260"/>
    </location>
</feature>
<dbReference type="PANTHER" id="PTHR37984:SF5">
    <property type="entry name" value="PROTEIN NYNRIN-LIKE"/>
    <property type="match status" value="1"/>
</dbReference>
<feature type="compositionally biased region" description="Basic and acidic residues" evidence="2">
    <location>
        <begin position="1"/>
        <end position="14"/>
    </location>
</feature>
<dbReference type="InterPro" id="IPR036397">
    <property type="entry name" value="RNaseH_sf"/>
</dbReference>
<reference evidence="4 5" key="1">
    <citation type="journal article" date="2014" name="Nat. Genet.">
        <title>Genome and transcriptome of the porcine whipworm Trichuris suis.</title>
        <authorList>
            <person name="Jex A.R."/>
            <person name="Nejsum P."/>
            <person name="Schwarz E.M."/>
            <person name="Hu L."/>
            <person name="Young N.D."/>
            <person name="Hall R.S."/>
            <person name="Korhonen P.K."/>
            <person name="Liao S."/>
            <person name="Thamsborg S."/>
            <person name="Xia J."/>
            <person name="Xu P."/>
            <person name="Wang S."/>
            <person name="Scheerlinck J.P."/>
            <person name="Hofmann A."/>
            <person name="Sternberg P.W."/>
            <person name="Wang J."/>
            <person name="Gasser R.B."/>
        </authorList>
    </citation>
    <scope>NUCLEOTIDE SEQUENCE [LARGE SCALE GENOMIC DNA]</scope>
    <source>
        <strain evidence="4">DCEP-RM93M</strain>
    </source>
</reference>
<evidence type="ECO:0000256" key="1">
    <source>
        <dbReference type="ARBA" id="ARBA00012493"/>
    </source>
</evidence>
<gene>
    <name evidence="4" type="ORF">M513_08677</name>
</gene>
<evidence type="ECO:0000313" key="5">
    <source>
        <dbReference type="Proteomes" id="UP000030764"/>
    </source>
</evidence>
<dbReference type="PROSITE" id="PS50994">
    <property type="entry name" value="INTEGRASE"/>
    <property type="match status" value="1"/>
</dbReference>
<dbReference type="Gene3D" id="3.30.420.10">
    <property type="entry name" value="Ribonuclease H-like superfamily/Ribonuclease H"/>
    <property type="match status" value="1"/>
</dbReference>
<feature type="region of interest" description="Disordered" evidence="2">
    <location>
        <begin position="1"/>
        <end position="34"/>
    </location>
</feature>
<dbReference type="FunFam" id="1.10.340.70:FF:000003">
    <property type="entry name" value="Protein CBG25708"/>
    <property type="match status" value="1"/>
</dbReference>
<dbReference type="AlphaFoldDB" id="A0A085LZQ4"/>
<protein>
    <recommendedName>
        <fullName evidence="1">RNA-directed DNA polymerase</fullName>
        <ecNumber evidence="1">2.7.7.49</ecNumber>
    </recommendedName>
</protein>
<dbReference type="GO" id="GO:0003964">
    <property type="term" value="F:RNA-directed DNA polymerase activity"/>
    <property type="evidence" value="ECO:0007669"/>
    <property type="project" value="UniProtKB-EC"/>
</dbReference>
<dbReference type="GO" id="GO:0015074">
    <property type="term" value="P:DNA integration"/>
    <property type="evidence" value="ECO:0007669"/>
    <property type="project" value="InterPro"/>
</dbReference>